<reference evidence="9" key="1">
    <citation type="submission" date="2022-07" db="EMBL/GenBank/DDBJ databases">
        <title>Phylogenomic reconstructions and comparative analyses of Kickxellomycotina fungi.</title>
        <authorList>
            <person name="Reynolds N.K."/>
            <person name="Stajich J.E."/>
            <person name="Barry K."/>
            <person name="Grigoriev I.V."/>
            <person name="Crous P."/>
            <person name="Smith M.E."/>
        </authorList>
    </citation>
    <scope>NUCLEOTIDE SEQUENCE</scope>
    <source>
        <strain evidence="9">RSA 567</strain>
    </source>
</reference>
<sequence>MTSRPPEAMTTAAPDADTEEIRCVCGSTEDDGFTIQCDSCLVWQHAVCVNVKSNAIPARYLCERCDPHHATRTMGSPVHRDQTKPRRSRPDGDDLAHDRRKRPKHRPKSPSTASVPSNAKLATSKVSEYEAHLTYEPTTTTDAGNASLNHNPSAQHYIKRVVLLRARKSEIRRRSSGGTPSDMQSLTPEDCEQETILRNLSHLMTMDGETLNHPLYKVSVRTLSSPASPQSEKAGLFAESDITSLRFILKYKGHIILRDHYISLPESSYPLLGTTKPFVEFHPHFNLCVDARTHGNKARFIRRSCQPNAELRSVTLPGAGNHGMIYLAVFATRDIPRTNEITIGWLWRAGDGDDGDKNAHTLTFTTPVLTKPQAKALYRAFGSTPCACGRLVDCAINGALRRHFPAIARMDAKGTKSQDIPKRRAGRPAKLNVGANDGIDLYDTHADLESKPSSTLPTPDDVPDLIDAAPSRPRSRESTPGIKVNGQTLEPTSPPLSREERKLRDAMALFEKIEQKAARSKSRTTGSKRASMSPTTAHPPGSDATGKISTEQRPLAPSRNRSGGFGRRTATATAKTVSFAHGGGDVASTLEANSVISRPTDHDNASDSANADDSDYSTDGKLRSTSQGSTMSPKKRKAKYGASDPLTGRAVSRRHPRGHSPTPTAGGRKRSRASVGLDGVEFEPIDVVNDGDSSISGSYGEGNLPQTHTNGGVPQELYHGLKKFYVQCYLASAQTGARSLPSPPIPAHFPSPVLDEAKPLADAVECGDGVHSSETESTIDVDTTDMHIDPPETSSALVTVKSEPSLPAEKSFTADALTVRDNGPSSPITVGTGPPSVPAAVKQEPLAPSPPAVSVDHPVVPDVTTQEPTKPLAVQGLTPASAKPVSKTKLSLSQYQQHKTRDKPNVPPCTSPDMPLPQLPEPGVAPLTFTANNLEPPVATSPAGVSDALPASTAQAASNAPSEGESMDRRPSAAQPLVATPAPAKVPQKTRMSLKEYASLKRKSRLSTPGTPVNATGSTDGFPLPVVPGLHSETVAKRMETLVSAASQPLTPGSEDAKRELQSIISRELSGIIAPDVISRMSTPTGPGTPTPRGGDDKSALTPGPEGDLGKVSAVPTDLPEFPALPPASGRVLQPNKPPIATDHQGLASPDNASGPLSATSMSTNPAAPLGLFSNAPKVSRTTSTPRNAFGSSSSRFHGVSDHGASSLNGTESAVDHSRRLGTPINKASSTAGDLHADNANRQGGGTVIPGITRTNPPPPPPPPSSTAR</sequence>
<feature type="compositionally biased region" description="Polar residues" evidence="6">
    <location>
        <begin position="623"/>
        <end position="632"/>
    </location>
</feature>
<keyword evidence="3" id="KW-0862">Zinc</keyword>
<feature type="region of interest" description="Disordered" evidence="6">
    <location>
        <begin position="597"/>
        <end position="673"/>
    </location>
</feature>
<dbReference type="InterPro" id="IPR011011">
    <property type="entry name" value="Znf_FYVE_PHD"/>
</dbReference>
<evidence type="ECO:0000256" key="5">
    <source>
        <dbReference type="PROSITE-ProRule" id="PRU00146"/>
    </source>
</evidence>
<feature type="compositionally biased region" description="Polar residues" evidence="6">
    <location>
        <begin position="523"/>
        <end position="536"/>
    </location>
</feature>
<keyword evidence="10" id="KW-1185">Reference proteome</keyword>
<dbReference type="InterPro" id="IPR019787">
    <property type="entry name" value="Znf_PHD-finger"/>
</dbReference>
<feature type="compositionally biased region" description="Basic and acidic residues" evidence="6">
    <location>
        <begin position="412"/>
        <end position="422"/>
    </location>
</feature>
<dbReference type="CDD" id="cd15550">
    <property type="entry name" value="PHD_MLL5"/>
    <property type="match status" value="1"/>
</dbReference>
<name>A0A9W8B9L1_9FUNG</name>
<evidence type="ECO:0000256" key="3">
    <source>
        <dbReference type="ARBA" id="ARBA00022833"/>
    </source>
</evidence>
<dbReference type="GO" id="GO:0006325">
    <property type="term" value="P:chromatin organization"/>
    <property type="evidence" value="ECO:0007669"/>
    <property type="project" value="UniProtKB-KW"/>
</dbReference>
<feature type="compositionally biased region" description="Pro residues" evidence="6">
    <location>
        <begin position="1256"/>
        <end position="1269"/>
    </location>
</feature>
<comment type="caution">
    <text evidence="9">The sequence shown here is derived from an EMBL/GenBank/DDBJ whole genome shotgun (WGS) entry which is preliminary data.</text>
</comment>
<protein>
    <submittedName>
        <fullName evidence="9">SET domain-containing protein 3</fullName>
    </submittedName>
</protein>
<feature type="region of interest" description="Disordered" evidence="6">
    <location>
        <begin position="515"/>
        <end position="570"/>
    </location>
</feature>
<dbReference type="SMART" id="SM00317">
    <property type="entry name" value="SET"/>
    <property type="match status" value="1"/>
</dbReference>
<feature type="domain" description="SET" evidence="8">
    <location>
        <begin position="218"/>
        <end position="346"/>
    </location>
</feature>
<dbReference type="SMART" id="SM00249">
    <property type="entry name" value="PHD"/>
    <property type="match status" value="1"/>
</dbReference>
<evidence type="ECO:0000313" key="10">
    <source>
        <dbReference type="Proteomes" id="UP001151582"/>
    </source>
</evidence>
<feature type="compositionally biased region" description="Basic residues" evidence="6">
    <location>
        <begin position="98"/>
        <end position="108"/>
    </location>
</feature>
<feature type="region of interest" description="Disordered" evidence="6">
    <location>
        <begin position="1075"/>
        <end position="1269"/>
    </location>
</feature>
<dbReference type="AlphaFoldDB" id="A0A9W8B9L1"/>
<dbReference type="GO" id="GO:0070210">
    <property type="term" value="C:Rpd3L-Expanded complex"/>
    <property type="evidence" value="ECO:0007669"/>
    <property type="project" value="TreeGrafter"/>
</dbReference>
<dbReference type="Proteomes" id="UP001151582">
    <property type="component" value="Unassembled WGS sequence"/>
</dbReference>
<dbReference type="PANTHER" id="PTHR46462:SF3">
    <property type="entry name" value="UPSET, ISOFORM A"/>
    <property type="match status" value="1"/>
</dbReference>
<feature type="region of interest" description="Disordered" evidence="6">
    <location>
        <begin position="412"/>
        <end position="436"/>
    </location>
</feature>
<feature type="compositionally biased region" description="Low complexity" evidence="6">
    <location>
        <begin position="1083"/>
        <end position="1093"/>
    </location>
</feature>
<evidence type="ECO:0000256" key="4">
    <source>
        <dbReference type="ARBA" id="ARBA00022853"/>
    </source>
</evidence>
<dbReference type="SUPFAM" id="SSF57903">
    <property type="entry name" value="FYVE/PHD zinc finger"/>
    <property type="match status" value="1"/>
</dbReference>
<feature type="compositionally biased region" description="Pro residues" evidence="6">
    <location>
        <begin position="905"/>
        <end position="920"/>
    </location>
</feature>
<dbReference type="InterPro" id="IPR001214">
    <property type="entry name" value="SET_dom"/>
</dbReference>
<dbReference type="PROSITE" id="PS50016">
    <property type="entry name" value="ZF_PHD_2"/>
    <property type="match status" value="1"/>
</dbReference>
<evidence type="ECO:0000256" key="2">
    <source>
        <dbReference type="ARBA" id="ARBA00022771"/>
    </source>
</evidence>
<dbReference type="PROSITE" id="PS50280">
    <property type="entry name" value="SET"/>
    <property type="match status" value="1"/>
</dbReference>
<dbReference type="PANTHER" id="PTHR46462">
    <property type="entry name" value="UPSET, ISOFORM A"/>
    <property type="match status" value="1"/>
</dbReference>
<keyword evidence="4" id="KW-0156">Chromatin regulator</keyword>
<gene>
    <name evidence="9" type="primary">SET3</name>
    <name evidence="9" type="ORF">H4R34_002023</name>
</gene>
<feature type="compositionally biased region" description="Polar residues" evidence="6">
    <location>
        <begin position="1180"/>
        <end position="1196"/>
    </location>
</feature>
<dbReference type="Gene3D" id="3.30.40.10">
    <property type="entry name" value="Zinc/RING finger domain, C3HC4 (zinc finger)"/>
    <property type="match status" value="1"/>
</dbReference>
<dbReference type="GO" id="GO:0034967">
    <property type="term" value="C:Set3 complex"/>
    <property type="evidence" value="ECO:0007669"/>
    <property type="project" value="TreeGrafter"/>
</dbReference>
<evidence type="ECO:0000313" key="9">
    <source>
        <dbReference type="EMBL" id="KAJ1981554.1"/>
    </source>
</evidence>
<keyword evidence="2 5" id="KW-0863">Zinc-finger</keyword>
<organism evidence="9 10">
    <name type="scientific">Dimargaris verticillata</name>
    <dbReference type="NCBI Taxonomy" id="2761393"/>
    <lineage>
        <taxon>Eukaryota</taxon>
        <taxon>Fungi</taxon>
        <taxon>Fungi incertae sedis</taxon>
        <taxon>Zoopagomycota</taxon>
        <taxon>Kickxellomycotina</taxon>
        <taxon>Dimargaritomycetes</taxon>
        <taxon>Dimargaritales</taxon>
        <taxon>Dimargaritaceae</taxon>
        <taxon>Dimargaris</taxon>
    </lineage>
</organism>
<evidence type="ECO:0000256" key="6">
    <source>
        <dbReference type="SAM" id="MobiDB-lite"/>
    </source>
</evidence>
<dbReference type="InterPro" id="IPR013083">
    <property type="entry name" value="Znf_RING/FYVE/PHD"/>
</dbReference>
<feature type="region of interest" description="Disordered" evidence="6">
    <location>
        <begin position="818"/>
        <end position="1025"/>
    </location>
</feature>
<dbReference type="Gene3D" id="2.170.270.10">
    <property type="entry name" value="SET domain"/>
    <property type="match status" value="1"/>
</dbReference>
<feature type="compositionally biased region" description="Polar residues" evidence="6">
    <location>
        <begin position="888"/>
        <end position="897"/>
    </location>
</feature>
<feature type="compositionally biased region" description="Polar residues" evidence="6">
    <location>
        <begin position="1151"/>
        <end position="1166"/>
    </location>
</feature>
<dbReference type="OrthoDB" id="1700726at2759"/>
<accession>A0A9W8B9L1</accession>
<dbReference type="Pfam" id="PF20826">
    <property type="entry name" value="PHD_5"/>
    <property type="match status" value="1"/>
</dbReference>
<dbReference type="InterPro" id="IPR001965">
    <property type="entry name" value="Znf_PHD"/>
</dbReference>
<dbReference type="SUPFAM" id="SSF82199">
    <property type="entry name" value="SET domain"/>
    <property type="match status" value="1"/>
</dbReference>
<feature type="compositionally biased region" description="Polar residues" evidence="6">
    <location>
        <begin position="1006"/>
        <end position="1019"/>
    </location>
</feature>
<feature type="domain" description="PHD-type" evidence="7">
    <location>
        <begin position="20"/>
        <end position="68"/>
    </location>
</feature>
<feature type="region of interest" description="Disordered" evidence="6">
    <location>
        <begin position="69"/>
        <end position="124"/>
    </location>
</feature>
<feature type="compositionally biased region" description="Basic and acidic residues" evidence="6">
    <location>
        <begin position="78"/>
        <end position="97"/>
    </location>
</feature>
<dbReference type="PROSITE" id="PS01359">
    <property type="entry name" value="ZF_PHD_1"/>
    <property type="match status" value="1"/>
</dbReference>
<evidence type="ECO:0000256" key="1">
    <source>
        <dbReference type="ARBA" id="ARBA00022723"/>
    </source>
</evidence>
<feature type="compositionally biased region" description="Polar residues" evidence="6">
    <location>
        <begin position="176"/>
        <end position="187"/>
    </location>
</feature>
<dbReference type="InterPro" id="IPR046341">
    <property type="entry name" value="SET_dom_sf"/>
</dbReference>
<dbReference type="EMBL" id="JANBQB010000120">
    <property type="protein sequence ID" value="KAJ1981554.1"/>
    <property type="molecule type" value="Genomic_DNA"/>
</dbReference>
<evidence type="ECO:0000259" key="7">
    <source>
        <dbReference type="PROSITE" id="PS50016"/>
    </source>
</evidence>
<feature type="compositionally biased region" description="Polar residues" evidence="6">
    <location>
        <begin position="112"/>
        <end position="124"/>
    </location>
</feature>
<keyword evidence="1" id="KW-0479">Metal-binding</keyword>
<dbReference type="GO" id="GO:0006355">
    <property type="term" value="P:regulation of DNA-templated transcription"/>
    <property type="evidence" value="ECO:0007669"/>
    <property type="project" value="TreeGrafter"/>
</dbReference>
<dbReference type="InterPro" id="IPR019786">
    <property type="entry name" value="Zinc_finger_PHD-type_CS"/>
</dbReference>
<feature type="region of interest" description="Disordered" evidence="6">
    <location>
        <begin position="169"/>
        <end position="189"/>
    </location>
</feature>
<proteinExistence type="predicted"/>
<dbReference type="GO" id="GO:0008270">
    <property type="term" value="F:zinc ion binding"/>
    <property type="evidence" value="ECO:0007669"/>
    <property type="project" value="UniProtKB-KW"/>
</dbReference>
<feature type="region of interest" description="Disordered" evidence="6">
    <location>
        <begin position="448"/>
        <end position="500"/>
    </location>
</feature>
<evidence type="ECO:0000259" key="8">
    <source>
        <dbReference type="PROSITE" id="PS50280"/>
    </source>
</evidence>
<dbReference type="Pfam" id="PF00856">
    <property type="entry name" value="SET"/>
    <property type="match status" value="1"/>
</dbReference>
<feature type="compositionally biased region" description="Polar residues" evidence="6">
    <location>
        <begin position="952"/>
        <end position="961"/>
    </location>
</feature>